<evidence type="ECO:0000256" key="3">
    <source>
        <dbReference type="ARBA" id="ARBA00022737"/>
    </source>
</evidence>
<keyword evidence="2" id="KW-0479">Metal-binding</keyword>
<dbReference type="SUPFAM" id="SSF54160">
    <property type="entry name" value="Chromo domain-like"/>
    <property type="match status" value="1"/>
</dbReference>
<dbReference type="Pfam" id="PF00096">
    <property type="entry name" value="zf-C2H2"/>
    <property type="match status" value="3"/>
</dbReference>
<dbReference type="SMART" id="SM00355">
    <property type="entry name" value="ZnF_C2H2"/>
    <property type="match status" value="7"/>
</dbReference>
<dbReference type="PANTHER" id="PTHR24379">
    <property type="entry name" value="KRAB AND ZINC FINGER DOMAIN-CONTAINING"/>
    <property type="match status" value="1"/>
</dbReference>
<keyword evidence="4 7" id="KW-0863">Zinc-finger</keyword>
<evidence type="ECO:0000256" key="4">
    <source>
        <dbReference type="ARBA" id="ARBA00022771"/>
    </source>
</evidence>
<dbReference type="InterPro" id="IPR036236">
    <property type="entry name" value="Znf_C2H2_sf"/>
</dbReference>
<dbReference type="GeneID" id="136803995"/>
<dbReference type="SUPFAM" id="SSF57667">
    <property type="entry name" value="beta-beta-alpha zinc fingers"/>
    <property type="match status" value="3"/>
</dbReference>
<dbReference type="InterPro" id="IPR013087">
    <property type="entry name" value="Znf_C2H2_type"/>
</dbReference>
<dbReference type="Gene3D" id="2.40.50.40">
    <property type="match status" value="1"/>
</dbReference>
<dbReference type="Pfam" id="PF00385">
    <property type="entry name" value="Chromo"/>
    <property type="match status" value="1"/>
</dbReference>
<dbReference type="PANTHER" id="PTHR24379:SF121">
    <property type="entry name" value="C2H2-TYPE DOMAIN-CONTAINING PROTEIN"/>
    <property type="match status" value="1"/>
</dbReference>
<dbReference type="Gene3D" id="3.30.160.60">
    <property type="entry name" value="Classic Zinc Finger"/>
    <property type="match status" value="3"/>
</dbReference>
<evidence type="ECO:0000256" key="1">
    <source>
        <dbReference type="ARBA" id="ARBA00004123"/>
    </source>
</evidence>
<evidence type="ECO:0000256" key="5">
    <source>
        <dbReference type="ARBA" id="ARBA00022833"/>
    </source>
</evidence>
<name>A0A7M5VBK4_9CNID</name>
<sequence>MDAFGTSSGVPHIVVEKIIDFKVDSESSEPSYRIKWEDTWVPENVMQCMFPDLLQEYKNKILQKDIIMDAPEQVQSLPGEEVQVAMQDSMDSFANENNSIIFNTENSRLLNALDLIVLQTQIVEKIPDSLEILDLNSTDLELCQLIKWRGSLPSTDLPQSLNTRSKRTRKPSMKMSECDFKKRRVGSKRSKTCTANKTNKKNSQEVDCPICGRVIRSKRLDSHMLLHSKDSKFSCETCGKVCGTRSDLRNHMLIHGEYNYECPYCDQKFKQPAPYRVHMKMHTVENNWMCDVCFETFKFQGELKQHCMSKHKDISKDPQRCCVCKELLKSPISVYKHSVGHSGIRNFVCGICSKRFKHKSHLEKHLNMHERMEKEKTEPPMGGPFNCQICGREFLQLQSMKIHLGKHKANQETNLEEYLQKKAQRLAASKEKNRQNARIYKAKYKEKKATKMRILQDLGIEPDNPIAKTVDLTGIIDNEGGTAELKIVEEAADQPEGEQAVISVNKQVEPITVGKNVVLGSALNETLEYVVATDSTSVVVGDDVAGISVENMAPGFALLSFLKQSKTD</sequence>
<dbReference type="GO" id="GO:0008270">
    <property type="term" value="F:zinc ion binding"/>
    <property type="evidence" value="ECO:0007669"/>
    <property type="project" value="UniProtKB-KW"/>
</dbReference>
<proteinExistence type="predicted"/>
<evidence type="ECO:0000256" key="7">
    <source>
        <dbReference type="PROSITE-ProRule" id="PRU00042"/>
    </source>
</evidence>
<dbReference type="RefSeq" id="XP_066916832.1">
    <property type="nucleotide sequence ID" value="XM_067060731.1"/>
</dbReference>
<feature type="domain" description="C2H2-type" evidence="8">
    <location>
        <begin position="385"/>
        <end position="412"/>
    </location>
</feature>
<keyword evidence="3" id="KW-0677">Repeat</keyword>
<organism evidence="9 10">
    <name type="scientific">Clytia hemisphaerica</name>
    <dbReference type="NCBI Taxonomy" id="252671"/>
    <lineage>
        <taxon>Eukaryota</taxon>
        <taxon>Metazoa</taxon>
        <taxon>Cnidaria</taxon>
        <taxon>Hydrozoa</taxon>
        <taxon>Hydroidolina</taxon>
        <taxon>Leptothecata</taxon>
        <taxon>Obeliida</taxon>
        <taxon>Clytiidae</taxon>
        <taxon>Clytia</taxon>
    </lineage>
</organism>
<dbReference type="InterPro" id="IPR023780">
    <property type="entry name" value="Chromo_domain"/>
</dbReference>
<evidence type="ECO:0000259" key="8">
    <source>
        <dbReference type="PROSITE" id="PS50157"/>
    </source>
</evidence>
<dbReference type="InterPro" id="IPR016197">
    <property type="entry name" value="Chromo-like_dom_sf"/>
</dbReference>
<keyword evidence="6" id="KW-0539">Nucleus</keyword>
<dbReference type="OrthoDB" id="4748970at2759"/>
<feature type="domain" description="C2H2-type" evidence="8">
    <location>
        <begin position="233"/>
        <end position="255"/>
    </location>
</feature>
<feature type="domain" description="C2H2-type" evidence="8">
    <location>
        <begin position="260"/>
        <end position="287"/>
    </location>
</feature>
<dbReference type="PROSITE" id="PS00028">
    <property type="entry name" value="ZINC_FINGER_C2H2_1"/>
    <property type="match status" value="4"/>
</dbReference>
<keyword evidence="10" id="KW-1185">Reference proteome</keyword>
<feature type="domain" description="C2H2-type" evidence="8">
    <location>
        <begin position="347"/>
        <end position="374"/>
    </location>
</feature>
<protein>
    <recommendedName>
        <fullName evidence="8">C2H2-type domain-containing protein</fullName>
    </recommendedName>
</protein>
<reference evidence="9" key="1">
    <citation type="submission" date="2021-01" db="UniProtKB">
        <authorList>
            <consortium name="EnsemblMetazoa"/>
        </authorList>
    </citation>
    <scope>IDENTIFICATION</scope>
</reference>
<evidence type="ECO:0000256" key="6">
    <source>
        <dbReference type="ARBA" id="ARBA00023242"/>
    </source>
</evidence>
<comment type="subcellular location">
    <subcellularLocation>
        <location evidence="1">Nucleus</location>
    </subcellularLocation>
</comment>
<dbReference type="FunFam" id="3.30.160.60:FF:000145">
    <property type="entry name" value="Zinc finger protein 574"/>
    <property type="match status" value="1"/>
</dbReference>
<dbReference type="EnsemblMetazoa" id="CLYHEMT009683.1">
    <property type="protein sequence ID" value="CLYHEMP009683.1"/>
    <property type="gene ID" value="CLYHEMG009683"/>
</dbReference>
<evidence type="ECO:0000313" key="9">
    <source>
        <dbReference type="EnsemblMetazoa" id="CLYHEMP009683.1"/>
    </source>
</evidence>
<dbReference type="GO" id="GO:0005634">
    <property type="term" value="C:nucleus"/>
    <property type="evidence" value="ECO:0007669"/>
    <property type="project" value="UniProtKB-SubCell"/>
</dbReference>
<dbReference type="PROSITE" id="PS50157">
    <property type="entry name" value="ZINC_FINGER_C2H2_2"/>
    <property type="match status" value="4"/>
</dbReference>
<keyword evidence="5" id="KW-0862">Zinc</keyword>
<accession>A0A7M5VBK4</accession>
<dbReference type="AlphaFoldDB" id="A0A7M5VBK4"/>
<dbReference type="Proteomes" id="UP000594262">
    <property type="component" value="Unplaced"/>
</dbReference>
<evidence type="ECO:0000256" key="2">
    <source>
        <dbReference type="ARBA" id="ARBA00022723"/>
    </source>
</evidence>
<dbReference type="CDD" id="cd00024">
    <property type="entry name" value="CD_CSD"/>
    <property type="match status" value="1"/>
</dbReference>
<evidence type="ECO:0000313" key="10">
    <source>
        <dbReference type="Proteomes" id="UP000594262"/>
    </source>
</evidence>